<name>A0A814ETB0_9BILA</name>
<feature type="non-terminal residue" evidence="1">
    <location>
        <position position="59"/>
    </location>
</feature>
<dbReference type="EMBL" id="CAJNOC010003189">
    <property type="protein sequence ID" value="CAF0971717.1"/>
    <property type="molecule type" value="Genomic_DNA"/>
</dbReference>
<keyword evidence="2" id="KW-1185">Reference proteome</keyword>
<proteinExistence type="predicted"/>
<gene>
    <name evidence="1" type="ORF">OXX778_LOCUS14952</name>
</gene>
<dbReference type="Proteomes" id="UP000663879">
    <property type="component" value="Unassembled WGS sequence"/>
</dbReference>
<evidence type="ECO:0000313" key="2">
    <source>
        <dbReference type="Proteomes" id="UP000663879"/>
    </source>
</evidence>
<evidence type="ECO:0000313" key="1">
    <source>
        <dbReference type="EMBL" id="CAF0971717.1"/>
    </source>
</evidence>
<dbReference type="OrthoDB" id="10181012at2759"/>
<protein>
    <submittedName>
        <fullName evidence="1">Uncharacterized protein</fullName>
    </submittedName>
</protein>
<comment type="caution">
    <text evidence="1">The sequence shown here is derived from an EMBL/GenBank/DDBJ whole genome shotgun (WGS) entry which is preliminary data.</text>
</comment>
<sequence length="59" mass="6692">MNKLDIRSVRLKSQLYEKDSIINPSDSEETQFVVNSVLCKHGNPVACPICKKLMRNDKG</sequence>
<dbReference type="AlphaFoldDB" id="A0A814ETB0"/>
<organism evidence="1 2">
    <name type="scientific">Brachionus calyciflorus</name>
    <dbReference type="NCBI Taxonomy" id="104777"/>
    <lineage>
        <taxon>Eukaryota</taxon>
        <taxon>Metazoa</taxon>
        <taxon>Spiralia</taxon>
        <taxon>Gnathifera</taxon>
        <taxon>Rotifera</taxon>
        <taxon>Eurotatoria</taxon>
        <taxon>Monogononta</taxon>
        <taxon>Pseudotrocha</taxon>
        <taxon>Ploima</taxon>
        <taxon>Brachionidae</taxon>
        <taxon>Brachionus</taxon>
    </lineage>
</organism>
<accession>A0A814ETB0</accession>
<reference evidence="1" key="1">
    <citation type="submission" date="2021-02" db="EMBL/GenBank/DDBJ databases">
        <authorList>
            <person name="Nowell W R."/>
        </authorList>
    </citation>
    <scope>NUCLEOTIDE SEQUENCE</scope>
    <source>
        <strain evidence="1">Ploen Becks lab</strain>
    </source>
</reference>